<evidence type="ECO:0000313" key="10">
    <source>
        <dbReference type="EMBL" id="MFC5552184.1"/>
    </source>
</evidence>
<comment type="subcellular location">
    <subcellularLocation>
        <location evidence="1">Cell membrane</location>
        <topology evidence="1">Multi-pass membrane protein</topology>
    </subcellularLocation>
</comment>
<feature type="transmembrane region" description="Helical" evidence="7">
    <location>
        <begin position="716"/>
        <end position="744"/>
    </location>
</feature>
<comment type="similarity">
    <text evidence="6">Belongs to the ABC-4 integral membrane protein family.</text>
</comment>
<keyword evidence="11" id="KW-1185">Reference proteome</keyword>
<evidence type="ECO:0000256" key="3">
    <source>
        <dbReference type="ARBA" id="ARBA00022692"/>
    </source>
</evidence>
<keyword evidence="5 7" id="KW-0472">Membrane</keyword>
<comment type="caution">
    <text evidence="10">The sequence shown here is derived from an EMBL/GenBank/DDBJ whole genome shotgun (WGS) entry which is preliminary data.</text>
</comment>
<evidence type="ECO:0000256" key="5">
    <source>
        <dbReference type="ARBA" id="ARBA00023136"/>
    </source>
</evidence>
<feature type="domain" description="ABC3 transporter permease C-terminal" evidence="8">
    <location>
        <begin position="684"/>
        <end position="784"/>
    </location>
</feature>
<dbReference type="Pfam" id="PF12704">
    <property type="entry name" value="MacB_PCD"/>
    <property type="match status" value="2"/>
</dbReference>
<keyword evidence="4 7" id="KW-1133">Transmembrane helix</keyword>
<dbReference type="PANTHER" id="PTHR30572:SF4">
    <property type="entry name" value="ABC TRANSPORTER PERMEASE YTRF"/>
    <property type="match status" value="1"/>
</dbReference>
<dbReference type="Pfam" id="PF02687">
    <property type="entry name" value="FtsX"/>
    <property type="match status" value="2"/>
</dbReference>
<evidence type="ECO:0000259" key="8">
    <source>
        <dbReference type="Pfam" id="PF02687"/>
    </source>
</evidence>
<dbReference type="RefSeq" id="WP_379777405.1">
    <property type="nucleotide sequence ID" value="NZ_JBHSMZ010000026.1"/>
</dbReference>
<evidence type="ECO:0000256" key="1">
    <source>
        <dbReference type="ARBA" id="ARBA00004651"/>
    </source>
</evidence>
<feature type="domain" description="ABC3 transporter permease C-terminal" evidence="8">
    <location>
        <begin position="300"/>
        <end position="413"/>
    </location>
</feature>
<dbReference type="EMBL" id="JBHSMZ010000026">
    <property type="protein sequence ID" value="MFC5552184.1"/>
    <property type="molecule type" value="Genomic_DNA"/>
</dbReference>
<evidence type="ECO:0000313" key="11">
    <source>
        <dbReference type="Proteomes" id="UP001596086"/>
    </source>
</evidence>
<dbReference type="InterPro" id="IPR025857">
    <property type="entry name" value="MacB_PCD"/>
</dbReference>
<accession>A0ABW0S5D6</accession>
<evidence type="ECO:0000256" key="2">
    <source>
        <dbReference type="ARBA" id="ARBA00022475"/>
    </source>
</evidence>
<feature type="transmembrane region" description="Helical" evidence="7">
    <location>
        <begin position="295"/>
        <end position="316"/>
    </location>
</feature>
<feature type="domain" description="MacB-like periplasmic core" evidence="9">
    <location>
        <begin position="22"/>
        <end position="241"/>
    </location>
</feature>
<keyword evidence="3 7" id="KW-0812">Transmembrane</keyword>
<dbReference type="InterPro" id="IPR050250">
    <property type="entry name" value="Macrolide_Exporter_MacB"/>
</dbReference>
<evidence type="ECO:0000259" key="9">
    <source>
        <dbReference type="Pfam" id="PF12704"/>
    </source>
</evidence>
<feature type="transmembrane region" description="Helical" evidence="7">
    <location>
        <begin position="345"/>
        <end position="368"/>
    </location>
</feature>
<evidence type="ECO:0000256" key="4">
    <source>
        <dbReference type="ARBA" id="ARBA00022989"/>
    </source>
</evidence>
<proteinExistence type="inferred from homology"/>
<keyword evidence="2" id="KW-1003">Cell membrane</keyword>
<gene>
    <name evidence="10" type="ORF">ACFPO9_27020</name>
</gene>
<dbReference type="InterPro" id="IPR003838">
    <property type="entry name" value="ABC3_permease_C"/>
</dbReference>
<organism evidence="10 11">
    <name type="scientific">Massilia aerilata</name>
    <dbReference type="NCBI Taxonomy" id="453817"/>
    <lineage>
        <taxon>Bacteria</taxon>
        <taxon>Pseudomonadati</taxon>
        <taxon>Pseudomonadota</taxon>
        <taxon>Betaproteobacteria</taxon>
        <taxon>Burkholderiales</taxon>
        <taxon>Oxalobacteraceae</taxon>
        <taxon>Telluria group</taxon>
        <taxon>Massilia</taxon>
    </lineage>
</organism>
<feature type="transmembrane region" description="Helical" evidence="7">
    <location>
        <begin position="432"/>
        <end position="457"/>
    </location>
</feature>
<reference evidence="11" key="1">
    <citation type="journal article" date="2019" name="Int. J. Syst. Evol. Microbiol.">
        <title>The Global Catalogue of Microorganisms (GCM) 10K type strain sequencing project: providing services to taxonomists for standard genome sequencing and annotation.</title>
        <authorList>
            <consortium name="The Broad Institute Genomics Platform"/>
            <consortium name="The Broad Institute Genome Sequencing Center for Infectious Disease"/>
            <person name="Wu L."/>
            <person name="Ma J."/>
        </authorList>
    </citation>
    <scope>NUCLEOTIDE SEQUENCE [LARGE SCALE GENOMIC DNA]</scope>
    <source>
        <strain evidence="11">CGMCC 4.5798</strain>
    </source>
</reference>
<evidence type="ECO:0000256" key="6">
    <source>
        <dbReference type="ARBA" id="ARBA00038076"/>
    </source>
</evidence>
<feature type="domain" description="MacB-like periplasmic core" evidence="9">
    <location>
        <begin position="474"/>
        <end position="647"/>
    </location>
</feature>
<dbReference type="Proteomes" id="UP001596086">
    <property type="component" value="Unassembled WGS sequence"/>
</dbReference>
<sequence>MKINLRDFRIGWRLLVKEPAFSAVVILGLAVGFCACFLLLGYVNHSLSYDRHVPQRDNIYRLMQRWNVAISDGGWGNATSLPARDAIVASGVPLQASAFIARSIDVKIGSHVQTVNVAVVDPDFRSIFQPKVLAGDLAAALARPDALALSRETAIKLFGSQDAAGKTVQVGGRPYQVMAVLEDQPAATTLPYEALAGTRTSIWDEEYRALVTTNWGSTHGPVYVKLAPGADPRAVAEAARRAMLASNFYRSMTPEMIASLNGHDLMEFRLGSLAGAYLDPDLREQSDTHGDSKTIFGLAAVAVLILALAATNYVNLATVRTLRRQKEIAVRKVLGASAGAVSRQFLAESILVCLIATAIGLLLAWLLLPVFSDLVQRKLDRMFTPASLALSVLLGAALGVLAGAYPTWSALKVRPTAALSGRGNVETAGGLWLRRVLTVMQFATAMGLTGMTLAVAWQTRYASTLDPGFDPRPLLVLQAGDDMRNANVRAFRDALVRLPGVSGVAESGSRVTVNNNRSSYQRDGGAPVNINWLGVSPEFFQVYGLKPVAGRLFDPARDKAGDQEKVVLNEAGARLLGFASALDAVGKTIRAPNNDDTMQVTGVARDIRHRSARDTMQPTIYRLMPRTSTFTVRSDGDLETVQRAIEELWPRWFPNEVLNVHRMDADFAANYADDLRLAKLLAASSVIATAIAAFGIYVLAAYSVQRRAREIVLRKLYGAGSAAVGSLVMREFLVLIGAGALIGLPPAWLAMQNYLAGFNERAPIGAWTIAGSLLVAGMVALGSTLRHTVAAVRIRPALALRE</sequence>
<feature type="transmembrane region" description="Helical" evidence="7">
    <location>
        <begin position="20"/>
        <end position="43"/>
    </location>
</feature>
<feature type="transmembrane region" description="Helical" evidence="7">
    <location>
        <begin position="680"/>
        <end position="704"/>
    </location>
</feature>
<feature type="transmembrane region" description="Helical" evidence="7">
    <location>
        <begin position="764"/>
        <end position="785"/>
    </location>
</feature>
<feature type="transmembrane region" description="Helical" evidence="7">
    <location>
        <begin position="388"/>
        <end position="411"/>
    </location>
</feature>
<evidence type="ECO:0000256" key="7">
    <source>
        <dbReference type="SAM" id="Phobius"/>
    </source>
</evidence>
<name>A0ABW0S5D6_9BURK</name>
<protein>
    <submittedName>
        <fullName evidence="10">ABC transporter permease</fullName>
    </submittedName>
</protein>
<dbReference type="PANTHER" id="PTHR30572">
    <property type="entry name" value="MEMBRANE COMPONENT OF TRANSPORTER-RELATED"/>
    <property type="match status" value="1"/>
</dbReference>